<evidence type="ECO:0000313" key="4">
    <source>
        <dbReference type="Proteomes" id="UP000182124"/>
    </source>
</evidence>
<organism evidence="3 4">
    <name type="scientific">Flavobacterium saliperosum</name>
    <dbReference type="NCBI Taxonomy" id="329186"/>
    <lineage>
        <taxon>Bacteria</taxon>
        <taxon>Pseudomonadati</taxon>
        <taxon>Bacteroidota</taxon>
        <taxon>Flavobacteriia</taxon>
        <taxon>Flavobacteriales</taxon>
        <taxon>Flavobacteriaceae</taxon>
        <taxon>Flavobacterium</taxon>
    </lineage>
</organism>
<gene>
    <name evidence="3" type="ORF">SAMN02927925_00524</name>
</gene>
<sequence>MKKYFNTNFPHLTVMKRILVPTDFSQHAEYALKVAAQIAKKNDGEIFLLHMLELPHEGNDAQVHGREIPEIMYFKKRAEEKLDEVSNASYLEGVEVSEIIKLESAFSGIIDISKKNNIDLIVMGSHGANGFKEMIIGSNTEKVVRTSDIPVLVIKKETNDFSVNKFVFASDFSDEVSKTFENAVEFSNKFGAHLHLVSINTPNNFKSTAVAEKIMSDFVSKFKIDNFTTHIYNDVNVEKGILNFANSIDADLIGMSTHGRRGLAHFFNGSISEDLVNHSVRPVVTFKI</sequence>
<dbReference type="AlphaFoldDB" id="A0A1G4V9P5"/>
<dbReference type="InterPro" id="IPR006015">
    <property type="entry name" value="Universal_stress_UspA"/>
</dbReference>
<feature type="domain" description="UspA" evidence="2">
    <location>
        <begin position="165"/>
        <end position="286"/>
    </location>
</feature>
<dbReference type="PANTHER" id="PTHR46268">
    <property type="entry name" value="STRESS RESPONSE PROTEIN NHAX"/>
    <property type="match status" value="1"/>
</dbReference>
<dbReference type="CDD" id="cd00293">
    <property type="entry name" value="USP-like"/>
    <property type="match status" value="2"/>
</dbReference>
<reference evidence="3 4" key="1">
    <citation type="submission" date="2016-10" db="EMBL/GenBank/DDBJ databases">
        <authorList>
            <person name="de Groot N.N."/>
        </authorList>
    </citation>
    <scope>NUCLEOTIDE SEQUENCE [LARGE SCALE GENOMIC DNA]</scope>
    <source>
        <strain evidence="3 4">CGMCC 1.3801</strain>
    </source>
</reference>
<evidence type="ECO:0000256" key="1">
    <source>
        <dbReference type="ARBA" id="ARBA00008791"/>
    </source>
</evidence>
<accession>A0A1G4V9P5</accession>
<name>A0A1G4V9P5_9FLAO</name>
<evidence type="ECO:0000259" key="2">
    <source>
        <dbReference type="Pfam" id="PF00582"/>
    </source>
</evidence>
<dbReference type="Pfam" id="PF00582">
    <property type="entry name" value="Usp"/>
    <property type="match status" value="2"/>
</dbReference>
<dbReference type="EMBL" id="FMTY01000001">
    <property type="protein sequence ID" value="SCX02545.1"/>
    <property type="molecule type" value="Genomic_DNA"/>
</dbReference>
<dbReference type="InterPro" id="IPR006016">
    <property type="entry name" value="UspA"/>
</dbReference>
<feature type="domain" description="UspA" evidence="2">
    <location>
        <begin position="15"/>
        <end position="155"/>
    </location>
</feature>
<proteinExistence type="inferred from homology"/>
<dbReference type="PANTHER" id="PTHR46268:SF6">
    <property type="entry name" value="UNIVERSAL STRESS PROTEIN UP12"/>
    <property type="match status" value="1"/>
</dbReference>
<protein>
    <submittedName>
        <fullName evidence="3">Nucleotide-binding universal stress protein, UspA family</fullName>
    </submittedName>
</protein>
<dbReference type="Gene3D" id="3.40.50.620">
    <property type="entry name" value="HUPs"/>
    <property type="match status" value="2"/>
</dbReference>
<evidence type="ECO:0000313" key="3">
    <source>
        <dbReference type="EMBL" id="SCX02545.1"/>
    </source>
</evidence>
<dbReference type="PRINTS" id="PR01438">
    <property type="entry name" value="UNVRSLSTRESS"/>
</dbReference>
<dbReference type="SUPFAM" id="SSF52402">
    <property type="entry name" value="Adenine nucleotide alpha hydrolases-like"/>
    <property type="match status" value="2"/>
</dbReference>
<dbReference type="InterPro" id="IPR014729">
    <property type="entry name" value="Rossmann-like_a/b/a_fold"/>
</dbReference>
<comment type="similarity">
    <text evidence="1">Belongs to the universal stress protein A family.</text>
</comment>
<dbReference type="STRING" id="329186.SAMN02927925_00524"/>
<dbReference type="Proteomes" id="UP000182124">
    <property type="component" value="Unassembled WGS sequence"/>
</dbReference>
<dbReference type="eggNOG" id="COG0589">
    <property type="taxonomic scope" value="Bacteria"/>
</dbReference>